<reference evidence="1 2" key="1">
    <citation type="submission" date="2021-06" db="EMBL/GenBank/DDBJ databases">
        <authorList>
            <person name="Palmer J.M."/>
        </authorList>
    </citation>
    <scope>NUCLEOTIDE SEQUENCE [LARGE SCALE GENOMIC DNA]</scope>
    <source>
        <strain evidence="2">if_2019</strain>
        <tissue evidence="1">Muscle</tissue>
    </source>
</reference>
<accession>A0ABV0SNY9</accession>
<organism evidence="1 2">
    <name type="scientific">Ilyodon furcidens</name>
    <name type="common">goldbreast splitfin</name>
    <dbReference type="NCBI Taxonomy" id="33524"/>
    <lineage>
        <taxon>Eukaryota</taxon>
        <taxon>Metazoa</taxon>
        <taxon>Chordata</taxon>
        <taxon>Craniata</taxon>
        <taxon>Vertebrata</taxon>
        <taxon>Euteleostomi</taxon>
        <taxon>Actinopterygii</taxon>
        <taxon>Neopterygii</taxon>
        <taxon>Teleostei</taxon>
        <taxon>Neoteleostei</taxon>
        <taxon>Acanthomorphata</taxon>
        <taxon>Ovalentaria</taxon>
        <taxon>Atherinomorphae</taxon>
        <taxon>Cyprinodontiformes</taxon>
        <taxon>Goodeidae</taxon>
        <taxon>Ilyodon</taxon>
    </lineage>
</organism>
<evidence type="ECO:0000313" key="2">
    <source>
        <dbReference type="Proteomes" id="UP001482620"/>
    </source>
</evidence>
<evidence type="ECO:0000313" key="1">
    <source>
        <dbReference type="EMBL" id="MEQ2222059.1"/>
    </source>
</evidence>
<dbReference type="EMBL" id="JAHRIQ010002401">
    <property type="protein sequence ID" value="MEQ2222059.1"/>
    <property type="molecule type" value="Genomic_DNA"/>
</dbReference>
<name>A0ABV0SNY9_9TELE</name>
<proteinExistence type="predicted"/>
<comment type="caution">
    <text evidence="1">The sequence shown here is derived from an EMBL/GenBank/DDBJ whole genome shotgun (WGS) entry which is preliminary data.</text>
</comment>
<keyword evidence="2" id="KW-1185">Reference proteome</keyword>
<protein>
    <submittedName>
        <fullName evidence="1">Uncharacterized protein</fullName>
    </submittedName>
</protein>
<sequence>MEEQTEAAWMFSLDPDCVDRSHLELPTLGGNQLLFCHGYASLHCPSGKSWSWEKCVSKHHFKTRGV</sequence>
<gene>
    <name evidence="1" type="ORF">ILYODFUR_022038</name>
</gene>
<dbReference type="Proteomes" id="UP001482620">
    <property type="component" value="Unassembled WGS sequence"/>
</dbReference>